<proteinExistence type="predicted"/>
<protein>
    <submittedName>
        <fullName evidence="1">Uncharacterized protein</fullName>
    </submittedName>
</protein>
<dbReference type="EMBL" id="KL367768">
    <property type="protein sequence ID" value="KFD59687.1"/>
    <property type="molecule type" value="Genomic_DNA"/>
</dbReference>
<sequence length="93" mass="11004">MFVRRCQLANNLTFHFVLNGTSTVTYIVAVGQQFQYVLIPDQFDSVLLFSFRFPEFQFLGNQLQQFSPCEWQKVPFQNRQNHLLLKLSGNCYF</sequence>
<dbReference type="Proteomes" id="UP000030758">
    <property type="component" value="Unassembled WGS sequence"/>
</dbReference>
<evidence type="ECO:0000313" key="1">
    <source>
        <dbReference type="EMBL" id="KFD59687.1"/>
    </source>
</evidence>
<accession>A0A085MR41</accession>
<name>A0A085MR41_9BILA</name>
<gene>
    <name evidence="1" type="ORF">M514_28132</name>
</gene>
<reference evidence="1" key="1">
    <citation type="journal article" date="2014" name="Nat. Genet.">
        <title>Genome and transcriptome of the porcine whipworm Trichuris suis.</title>
        <authorList>
            <person name="Jex A.R."/>
            <person name="Nejsum P."/>
            <person name="Schwarz E.M."/>
            <person name="Hu L."/>
            <person name="Young N.D."/>
            <person name="Hall R.S."/>
            <person name="Korhonen P.K."/>
            <person name="Liao S."/>
            <person name="Thamsborg S."/>
            <person name="Xia J."/>
            <person name="Xu P."/>
            <person name="Wang S."/>
            <person name="Scheerlinck J.P."/>
            <person name="Hofmann A."/>
            <person name="Sternberg P.W."/>
            <person name="Wang J."/>
            <person name="Gasser R.B."/>
        </authorList>
    </citation>
    <scope>NUCLEOTIDE SEQUENCE [LARGE SCALE GENOMIC DNA]</scope>
    <source>
        <strain evidence="1">DCEP-RM93F</strain>
    </source>
</reference>
<feature type="non-terminal residue" evidence="1">
    <location>
        <position position="93"/>
    </location>
</feature>
<dbReference type="AlphaFoldDB" id="A0A085MR41"/>
<organism evidence="1">
    <name type="scientific">Trichuris suis</name>
    <name type="common">pig whipworm</name>
    <dbReference type="NCBI Taxonomy" id="68888"/>
    <lineage>
        <taxon>Eukaryota</taxon>
        <taxon>Metazoa</taxon>
        <taxon>Ecdysozoa</taxon>
        <taxon>Nematoda</taxon>
        <taxon>Enoplea</taxon>
        <taxon>Dorylaimia</taxon>
        <taxon>Trichinellida</taxon>
        <taxon>Trichuridae</taxon>
        <taxon>Trichuris</taxon>
    </lineage>
</organism>